<keyword evidence="3" id="KW-1185">Reference proteome</keyword>
<feature type="region of interest" description="Disordered" evidence="1">
    <location>
        <begin position="379"/>
        <end position="471"/>
    </location>
</feature>
<sequence length="471" mass="52396">MQIVGSDNHYSYQRQYQQYNRQGSTTLAPRYRQNNKHIDERVDISYPVKTVQRYTDSDGNVKVVTSYSNSGEASLPIYKDDSLRVLTPPKRKLGYRGHYHVTPLPTIPPSSYIKPVIIPQPRSLPIKEEYTRTKTIRFPGSDGELNTNEYEAKTKDANSSAYNQQTSYNRSYKKPELRISNGHSRGKDVAQPLQSASSSYITENIDDGIADDIGGDYIGGSVGHYHSAPGYSHHGYGSPHISVPHVPIITHGPIIPHAPILTHGHIGSHGPIAPIGPHEEKGDSGDKGHKSHEVYSKGHSEKHGHEENKGGHVEESGEKTGHHDEENHYSKGHSASSGHKGTEKEHVKGHKKGHKTKGFRTVHHKDEYKKDEVFYDEEHDAGSQKNHGHDQSEHKHAEGGKSKKGHLNSGYKDAQKGYHGDKEEGHSYESSKGHTGHEGHNSHHAHHQHYNKGEGHTEGEVHGHGGKGYFR</sequence>
<reference evidence="2 3" key="1">
    <citation type="submission" date="2022-12" db="EMBL/GenBank/DDBJ databases">
        <title>Chromosome-level genome assembly of true bugs.</title>
        <authorList>
            <person name="Ma L."/>
            <person name="Li H."/>
        </authorList>
    </citation>
    <scope>NUCLEOTIDE SEQUENCE [LARGE SCALE GENOMIC DNA]</scope>
    <source>
        <strain evidence="2">Lab_2022b</strain>
    </source>
</reference>
<feature type="compositionally biased region" description="Basic and acidic residues" evidence="1">
    <location>
        <begin position="387"/>
        <end position="401"/>
    </location>
</feature>
<feature type="compositionally biased region" description="Basic and acidic residues" evidence="1">
    <location>
        <begin position="277"/>
        <end position="329"/>
    </location>
</feature>
<feature type="compositionally biased region" description="Basic and acidic residues" evidence="1">
    <location>
        <begin position="451"/>
        <end position="463"/>
    </location>
</feature>
<organism evidence="2 3">
    <name type="scientific">Rhynocoris fuscipes</name>
    <dbReference type="NCBI Taxonomy" id="488301"/>
    <lineage>
        <taxon>Eukaryota</taxon>
        <taxon>Metazoa</taxon>
        <taxon>Ecdysozoa</taxon>
        <taxon>Arthropoda</taxon>
        <taxon>Hexapoda</taxon>
        <taxon>Insecta</taxon>
        <taxon>Pterygota</taxon>
        <taxon>Neoptera</taxon>
        <taxon>Paraneoptera</taxon>
        <taxon>Hemiptera</taxon>
        <taxon>Heteroptera</taxon>
        <taxon>Panheteroptera</taxon>
        <taxon>Cimicomorpha</taxon>
        <taxon>Reduviidae</taxon>
        <taxon>Harpactorinae</taxon>
        <taxon>Harpactorini</taxon>
        <taxon>Rhynocoris</taxon>
    </lineage>
</organism>
<feature type="region of interest" description="Disordered" evidence="1">
    <location>
        <begin position="265"/>
        <end position="365"/>
    </location>
</feature>
<dbReference type="InterPro" id="IPR031959">
    <property type="entry name" value="DUF4779"/>
</dbReference>
<dbReference type="AlphaFoldDB" id="A0AAW1CW58"/>
<dbReference type="EMBL" id="JAPXFL010000008">
    <property type="protein sequence ID" value="KAK9502235.1"/>
    <property type="molecule type" value="Genomic_DNA"/>
</dbReference>
<dbReference type="Proteomes" id="UP001461498">
    <property type="component" value="Unassembled WGS sequence"/>
</dbReference>
<comment type="caution">
    <text evidence="2">The sequence shown here is derived from an EMBL/GenBank/DDBJ whole genome shotgun (WGS) entry which is preliminary data.</text>
</comment>
<proteinExistence type="predicted"/>
<evidence type="ECO:0000313" key="2">
    <source>
        <dbReference type="EMBL" id="KAK9502235.1"/>
    </source>
</evidence>
<dbReference type="Pfam" id="PF16009">
    <property type="entry name" value="DUF4779"/>
    <property type="match status" value="1"/>
</dbReference>
<evidence type="ECO:0000256" key="1">
    <source>
        <dbReference type="SAM" id="MobiDB-lite"/>
    </source>
</evidence>
<evidence type="ECO:0000313" key="3">
    <source>
        <dbReference type="Proteomes" id="UP001461498"/>
    </source>
</evidence>
<feature type="compositionally biased region" description="Basic and acidic residues" evidence="1">
    <location>
        <begin position="413"/>
        <end position="441"/>
    </location>
</feature>
<gene>
    <name evidence="2" type="ORF">O3M35_011043</name>
</gene>
<feature type="compositionally biased region" description="Basic residues" evidence="1">
    <location>
        <begin position="347"/>
        <end position="363"/>
    </location>
</feature>
<name>A0AAW1CW58_9HEMI</name>
<accession>A0AAW1CW58</accession>
<protein>
    <submittedName>
        <fullName evidence="2">Uncharacterized protein</fullName>
    </submittedName>
</protein>